<feature type="domain" description="SusD-like N-terminal" evidence="7">
    <location>
        <begin position="82"/>
        <end position="206"/>
    </location>
</feature>
<dbReference type="Pfam" id="PF07980">
    <property type="entry name" value="SusD_RagB"/>
    <property type="match status" value="1"/>
</dbReference>
<dbReference type="InterPro" id="IPR011990">
    <property type="entry name" value="TPR-like_helical_dom_sf"/>
</dbReference>
<feature type="domain" description="RagB/SusD" evidence="6">
    <location>
        <begin position="276"/>
        <end position="596"/>
    </location>
</feature>
<dbReference type="InterPro" id="IPR012944">
    <property type="entry name" value="SusD_RagB_dom"/>
</dbReference>
<name>W7YMM5_9BACT</name>
<evidence type="ECO:0000256" key="2">
    <source>
        <dbReference type="ARBA" id="ARBA00006275"/>
    </source>
</evidence>
<dbReference type="AlphaFoldDB" id="W7YMM5"/>
<evidence type="ECO:0000313" key="9">
    <source>
        <dbReference type="Proteomes" id="UP000019402"/>
    </source>
</evidence>
<evidence type="ECO:0000256" key="1">
    <source>
        <dbReference type="ARBA" id="ARBA00004442"/>
    </source>
</evidence>
<comment type="subcellular location">
    <subcellularLocation>
        <location evidence="1">Cell outer membrane</location>
    </subcellularLocation>
</comment>
<keyword evidence="5" id="KW-0998">Cell outer membrane</keyword>
<keyword evidence="9" id="KW-1185">Reference proteome</keyword>
<dbReference type="Pfam" id="PF14322">
    <property type="entry name" value="SusD-like_3"/>
    <property type="match status" value="1"/>
</dbReference>
<accession>W7YMM5</accession>
<evidence type="ECO:0000259" key="6">
    <source>
        <dbReference type="Pfam" id="PF07980"/>
    </source>
</evidence>
<dbReference type="Gene3D" id="1.25.40.390">
    <property type="match status" value="1"/>
</dbReference>
<evidence type="ECO:0000259" key="7">
    <source>
        <dbReference type="Pfam" id="PF14322"/>
    </source>
</evidence>
<proteinExistence type="inferred from homology"/>
<organism evidence="8 9">
    <name type="scientific">Saccharicrinis fermentans DSM 9555 = JCM 21142</name>
    <dbReference type="NCBI Taxonomy" id="869213"/>
    <lineage>
        <taxon>Bacteria</taxon>
        <taxon>Pseudomonadati</taxon>
        <taxon>Bacteroidota</taxon>
        <taxon>Bacteroidia</taxon>
        <taxon>Marinilabiliales</taxon>
        <taxon>Marinilabiliaceae</taxon>
        <taxon>Saccharicrinis</taxon>
    </lineage>
</organism>
<dbReference type="SUPFAM" id="SSF48452">
    <property type="entry name" value="TPR-like"/>
    <property type="match status" value="1"/>
</dbReference>
<dbReference type="EMBL" id="BAMD01000027">
    <property type="protein sequence ID" value="GAF03644.1"/>
    <property type="molecule type" value="Genomic_DNA"/>
</dbReference>
<keyword evidence="3" id="KW-0732">Signal</keyword>
<comment type="caution">
    <text evidence="8">The sequence shown here is derived from an EMBL/GenBank/DDBJ whole genome shotgun (WGS) entry which is preliminary data.</text>
</comment>
<evidence type="ECO:0000313" key="8">
    <source>
        <dbReference type="EMBL" id="GAF03644.1"/>
    </source>
</evidence>
<reference evidence="8 9" key="1">
    <citation type="journal article" date="2014" name="Genome Announc.">
        <title>Draft Genome Sequence of Cytophaga fermentans JCM 21142T, a Facultative Anaerobe Isolated from Marine Mud.</title>
        <authorList>
            <person name="Starns D."/>
            <person name="Oshima K."/>
            <person name="Suda W."/>
            <person name="Iino T."/>
            <person name="Yuki M."/>
            <person name="Inoue J."/>
            <person name="Kitamura K."/>
            <person name="Iida T."/>
            <person name="Darby A."/>
            <person name="Hattori M."/>
            <person name="Ohkuma M."/>
        </authorList>
    </citation>
    <scope>NUCLEOTIDE SEQUENCE [LARGE SCALE GENOMIC DNA]</scope>
    <source>
        <strain evidence="8 9">JCM 21142</strain>
    </source>
</reference>
<keyword evidence="4" id="KW-0472">Membrane</keyword>
<dbReference type="InterPro" id="IPR033985">
    <property type="entry name" value="SusD-like_N"/>
</dbReference>
<evidence type="ECO:0000256" key="3">
    <source>
        <dbReference type="ARBA" id="ARBA00022729"/>
    </source>
</evidence>
<sequence>MKSKLIRYIAAALVVVCYSSCEDFLTQVNPNEMTTDSFWKDLNDTEGGLTAVYNQFRNMDVMGNKYEIPRSDECWPGYARPSTTNEYYMQTFTSSSDGANEKWENIYKGVFRTNQVIKGLKSIEDGLTTDDEKLEWQYQMGQARFFRGLFYHYLHSSFNNGSVLLYNFVPETEEDFNQPLVSADTILKFIRDDLEYALGHLPEKWIDYSSNGSPSNSSDLGRVTSGAAAAVMGTSYLYEKDYTTAASYFKQIIDGGVYRLMDNINDNFTANNEFNQESILEIGYNLNTKVDESASSAEGTANTYNMLYSPIGGYRSVYPANWLIIKYMNDPIDSADARNIVSYEEEVDGVVVKKQRIRKYSLRTSYSIALIDDVDMTYYGYDPIADANTFKNLGTSYWRKMTNWETVSSEKDLLQKSGINYRVIRYADILLMYAECLIKGGTDEAGVEEALKYINRVRYRSALQLLGAATAGEYVGSTYDEVDYSAQDVMEHLMYKERPLELSAEGYAIRQIDLRRWGITKERFEDLASRVYWADQYVFLSAATGKNKTKYSAILKEEYNPDYTKDLSEFKQAAVNYREDDHAYWPVPTGEVTANSMID</sequence>
<comment type="similarity">
    <text evidence="2">Belongs to the SusD family.</text>
</comment>
<dbReference type="eggNOG" id="COG0702">
    <property type="taxonomic scope" value="Bacteria"/>
</dbReference>
<dbReference type="RefSeq" id="WP_027471469.1">
    <property type="nucleotide sequence ID" value="NZ_BAMD01000027.1"/>
</dbReference>
<dbReference type="GO" id="GO:0009279">
    <property type="term" value="C:cell outer membrane"/>
    <property type="evidence" value="ECO:0007669"/>
    <property type="project" value="UniProtKB-SubCell"/>
</dbReference>
<evidence type="ECO:0000256" key="5">
    <source>
        <dbReference type="ARBA" id="ARBA00023237"/>
    </source>
</evidence>
<dbReference type="STRING" id="869213.GCA_000517085_01713"/>
<evidence type="ECO:0000256" key="4">
    <source>
        <dbReference type="ARBA" id="ARBA00023136"/>
    </source>
</evidence>
<dbReference type="Proteomes" id="UP000019402">
    <property type="component" value="Unassembled WGS sequence"/>
</dbReference>
<gene>
    <name evidence="8" type="ORF">JCM21142_52323</name>
</gene>
<protein>
    <submittedName>
        <fullName evidence="8">SusD family protein</fullName>
    </submittedName>
</protein>